<evidence type="ECO:0000256" key="3">
    <source>
        <dbReference type="ARBA" id="ARBA00004305"/>
    </source>
</evidence>
<dbReference type="PANTHER" id="PTHR10513:SF15">
    <property type="entry name" value="NADH DEHYDROGENASE [UBIQUINONE] 1 ALPHA SUBCOMPLEX SUBUNIT 10, MITOCHONDRIAL"/>
    <property type="match status" value="1"/>
</dbReference>
<dbReference type="PANTHER" id="PTHR10513">
    <property type="entry name" value="DEOXYNUCLEOSIDE KINASE"/>
    <property type="match status" value="1"/>
</dbReference>
<dbReference type="InterPro" id="IPR031314">
    <property type="entry name" value="DNK_dom"/>
</dbReference>
<evidence type="ECO:0000256" key="5">
    <source>
        <dbReference type="ARBA" id="ARBA00017279"/>
    </source>
</evidence>
<dbReference type="FunFam" id="3.40.50.300:FF:001768">
    <property type="entry name" value="NADH dehydrogenase [ubiquinone] 1 alpha subcomplex subunit 10, mitochondrial"/>
    <property type="match status" value="1"/>
</dbReference>
<evidence type="ECO:0000256" key="1">
    <source>
        <dbReference type="ARBA" id="ARBA00001974"/>
    </source>
</evidence>
<evidence type="ECO:0000256" key="2">
    <source>
        <dbReference type="ARBA" id="ARBA00003195"/>
    </source>
</evidence>
<keyword evidence="6 13" id="KW-0813">Transport</keyword>
<dbReference type="GO" id="GO:0006120">
    <property type="term" value="P:mitochondrial electron transport, NADH to ubiquinone"/>
    <property type="evidence" value="ECO:0007669"/>
    <property type="project" value="InterPro"/>
</dbReference>
<dbReference type="Pfam" id="PF01712">
    <property type="entry name" value="dNK"/>
    <property type="match status" value="1"/>
</dbReference>
<organism evidence="15 16">
    <name type="scientific">Chironomus riparius</name>
    <dbReference type="NCBI Taxonomy" id="315576"/>
    <lineage>
        <taxon>Eukaryota</taxon>
        <taxon>Metazoa</taxon>
        <taxon>Ecdysozoa</taxon>
        <taxon>Arthropoda</taxon>
        <taxon>Hexapoda</taxon>
        <taxon>Insecta</taxon>
        <taxon>Pterygota</taxon>
        <taxon>Neoptera</taxon>
        <taxon>Endopterygota</taxon>
        <taxon>Diptera</taxon>
        <taxon>Nematocera</taxon>
        <taxon>Chironomoidea</taxon>
        <taxon>Chironomidae</taxon>
        <taxon>Chironominae</taxon>
        <taxon>Chironomus</taxon>
    </lineage>
</organism>
<dbReference type="Gene3D" id="3.40.50.300">
    <property type="entry name" value="P-loop containing nucleotide triphosphate hydrolases"/>
    <property type="match status" value="1"/>
</dbReference>
<comment type="similarity">
    <text evidence="4 13">Belongs to the complex I NDUFA10 subunit family.</text>
</comment>
<evidence type="ECO:0000256" key="13">
    <source>
        <dbReference type="PIRNR" id="PIRNR000543"/>
    </source>
</evidence>
<evidence type="ECO:0000256" key="12">
    <source>
        <dbReference type="ARBA" id="ARBA00023128"/>
    </source>
</evidence>
<name>A0A9N9RWJ3_9DIPT</name>
<comment type="cofactor">
    <cofactor evidence="1 13">
        <name>FAD</name>
        <dbReference type="ChEBI" id="CHEBI:57692"/>
    </cofactor>
</comment>
<accession>A0A9N9RWJ3</accession>
<comment type="subcellular location">
    <subcellularLocation>
        <location evidence="3 13">Mitochondrion matrix</location>
    </subcellularLocation>
</comment>
<keyword evidence="11 13" id="KW-0249">Electron transport</keyword>
<protein>
    <recommendedName>
        <fullName evidence="5 13">NADH dehydrogenase [ubiquinone] 1 alpha subcomplex subunit 10, mitochondrial</fullName>
    </recommendedName>
</protein>
<dbReference type="OrthoDB" id="17400at2759"/>
<evidence type="ECO:0000256" key="8">
    <source>
        <dbReference type="ARBA" id="ARBA00022660"/>
    </source>
</evidence>
<dbReference type="InterPro" id="IPR015828">
    <property type="entry name" value="NDUFA10"/>
</dbReference>
<evidence type="ECO:0000256" key="4">
    <source>
        <dbReference type="ARBA" id="ARBA00008606"/>
    </source>
</evidence>
<reference evidence="15" key="1">
    <citation type="submission" date="2022-01" db="EMBL/GenBank/DDBJ databases">
        <authorList>
            <person name="King R."/>
        </authorList>
    </citation>
    <scope>NUCLEOTIDE SEQUENCE</scope>
</reference>
<feature type="domain" description="Deoxynucleoside kinase" evidence="14">
    <location>
        <begin position="78"/>
        <end position="312"/>
    </location>
</feature>
<keyword evidence="7 13" id="KW-0285">Flavoprotein</keyword>
<gene>
    <name evidence="15" type="ORF">CHIRRI_LOCUS6763</name>
</gene>
<keyword evidence="10" id="KW-0809">Transit peptide</keyword>
<dbReference type="EMBL" id="OU895878">
    <property type="protein sequence ID" value="CAG9803867.1"/>
    <property type="molecule type" value="Genomic_DNA"/>
</dbReference>
<evidence type="ECO:0000256" key="7">
    <source>
        <dbReference type="ARBA" id="ARBA00022630"/>
    </source>
</evidence>
<evidence type="ECO:0000259" key="14">
    <source>
        <dbReference type="Pfam" id="PF01712"/>
    </source>
</evidence>
<evidence type="ECO:0000256" key="9">
    <source>
        <dbReference type="ARBA" id="ARBA00022827"/>
    </source>
</evidence>
<dbReference type="InterPro" id="IPR027417">
    <property type="entry name" value="P-loop_NTPase"/>
</dbReference>
<dbReference type="GO" id="GO:0005759">
    <property type="term" value="C:mitochondrial matrix"/>
    <property type="evidence" value="ECO:0007669"/>
    <property type="project" value="UniProtKB-SubCell"/>
</dbReference>
<keyword evidence="8 13" id="KW-0679">Respiratory chain</keyword>
<comment type="function">
    <text evidence="2 13">Accessory subunit of the mitochondrial membrane respiratory chain NADH dehydrogenase (Complex I), that is believed not to be involved in catalysis. Complex I functions in the transfer of electrons from NADH to the respiratory chain. The immediate electron acceptor for the enzyme is believed to be ubiquinone.</text>
</comment>
<keyword evidence="16" id="KW-1185">Reference proteome</keyword>
<reference evidence="15" key="2">
    <citation type="submission" date="2022-10" db="EMBL/GenBank/DDBJ databases">
        <authorList>
            <consortium name="ENA_rothamsted_submissions"/>
            <consortium name="culmorum"/>
            <person name="King R."/>
        </authorList>
    </citation>
    <scope>NUCLEOTIDE SEQUENCE</scope>
</reference>
<dbReference type="AlphaFoldDB" id="A0A9N9RWJ3"/>
<proteinExistence type="inferred from homology"/>
<evidence type="ECO:0000313" key="15">
    <source>
        <dbReference type="EMBL" id="CAG9803867.1"/>
    </source>
</evidence>
<dbReference type="InterPro" id="IPR050566">
    <property type="entry name" value="Deoxyribonucleoside_kinase"/>
</dbReference>
<keyword evidence="9 13" id="KW-0274">FAD</keyword>
<keyword evidence="12 13" id="KW-0496">Mitochondrion</keyword>
<sequence length="397" mass="46207">MAGVLRFSVNIIKGNAKPLVKANVPVIIKVCGISGKTLRGENKIVKPSPFPYKTKEYDVWSAFLDKTTKRFDDNSKMICVEGPICSGKTKFAKELADELEMTYMPAPTMDDIYINAYGYDLRKLDDQLPENVKSFDNKKFCLQPNHRSVGTYQIRMYMLRVSNYIDALAHILSTGQGVVCNRSPYSDFVFVEALMRSNYISRGVRSVYYDLRNHTLPELMKPHLVIYLDVPVKQVKENIKKRKIDYEVQSKVFNDQYLGDIETGYKQRFLKDISNHAELLVYDWTEGGETEVVVEDIERIDFDRFGHYDEKMKDWRIMTEWEWCEKRILYTSDKADVMNYFNVPRFDVPELIREADDAKAVRDVYGHAPGERYIHGYNADMGDSGILTKTKYRFDFK</sequence>
<dbReference type="PIRSF" id="PIRSF000543">
    <property type="entry name" value="NADH_UQ_42KD"/>
    <property type="match status" value="1"/>
</dbReference>
<dbReference type="SUPFAM" id="SSF52540">
    <property type="entry name" value="P-loop containing nucleoside triphosphate hydrolases"/>
    <property type="match status" value="1"/>
</dbReference>
<evidence type="ECO:0000256" key="11">
    <source>
        <dbReference type="ARBA" id="ARBA00022982"/>
    </source>
</evidence>
<evidence type="ECO:0000256" key="6">
    <source>
        <dbReference type="ARBA" id="ARBA00022448"/>
    </source>
</evidence>
<dbReference type="Proteomes" id="UP001153620">
    <property type="component" value="Chromosome 2"/>
</dbReference>
<evidence type="ECO:0000313" key="16">
    <source>
        <dbReference type="Proteomes" id="UP001153620"/>
    </source>
</evidence>
<evidence type="ECO:0000256" key="10">
    <source>
        <dbReference type="ARBA" id="ARBA00022946"/>
    </source>
</evidence>